<evidence type="ECO:0000256" key="10">
    <source>
        <dbReference type="PROSITE-ProRule" id="PRU00504"/>
    </source>
</evidence>
<proteinExistence type="inferred from homology"/>
<evidence type="ECO:0000256" key="8">
    <source>
        <dbReference type="ARBA" id="ARBA00022833"/>
    </source>
</evidence>
<accession>A0A9J7MXH3</accession>
<sequence>MAAAPSNLGTEFKEELICSICLELYTRPKMLPCQHTFCQDCLQDHAGKGRTFQCPICRQQVKLTRQGVEGLPINHLVTSLCERLQNQATQSGETREQPQSGNRCSFHPSEVLKVYCKQCQVPVCDQCLEQAHDDHRTTTIKKAAQEKSLRVKPLINEGRNIIESYLSFLRNLRETEKTLNEQKQQRDNSIIQAYNQMMQKLTHGKDLLLSESQKNHSKNLEKIQTGRDRALADINELCAACDRAEQELQQGWVEILSQQTTLTEVVVKYQRKAAPTPVHTEPAVFQPTGTPVPVLGHVIIQSLPSAPIPVAPSPIPAVPSPITAVSAPITAVSAPITAVSAPITAAQIPPVTTVLASSNGAAGGTGHHHDNQRHGEPQSKKVIFGGEGSGTGQFKSPFGVAVSDEEVFVADNGNMRIQVFTLHGTFVQQFPTVVSGEEKMKPWDVAMDGEGNLWVVGGTDLAHFAVQYNKQGRVLRKFDLYKAVWNRGVAVDTRRNHILITQSTGDQSTQGEVLVFWPDRTTVRTVGQQQGMKWPRYITVSGEGNIIVSGRYNQCVYVYNEYGQFQLQFGGERSSEGQLNEPRGICTDGADNIIVADYGNSSVEMFDKTGRFVKSITTDLNRPCAVAMATQGQLVVTDVGNNTVSIFHTY</sequence>
<keyword evidence="15" id="KW-1185">Reference proteome</keyword>
<evidence type="ECO:0000256" key="3">
    <source>
        <dbReference type="ARBA" id="ARBA00012483"/>
    </source>
</evidence>
<evidence type="ECO:0000256" key="5">
    <source>
        <dbReference type="ARBA" id="ARBA00022723"/>
    </source>
</evidence>
<dbReference type="GeneID" id="118420772"/>
<dbReference type="PANTHER" id="PTHR24104">
    <property type="entry name" value="E3 UBIQUITIN-PROTEIN LIGASE NHLRC1-RELATED"/>
    <property type="match status" value="1"/>
</dbReference>
<dbReference type="EC" id="2.3.2.27" evidence="3"/>
<keyword evidence="4" id="KW-0597">Phosphoprotein</keyword>
<dbReference type="RefSeq" id="XP_035683646.1">
    <property type="nucleotide sequence ID" value="XM_035827753.1"/>
</dbReference>
<protein>
    <recommendedName>
        <fullName evidence="3">RING-type E3 ubiquitin transferase</fullName>
        <ecNumber evidence="3">2.3.2.27</ecNumber>
    </recommendedName>
</protein>
<dbReference type="CDD" id="cd19756">
    <property type="entry name" value="Bbox2"/>
    <property type="match status" value="1"/>
</dbReference>
<evidence type="ECO:0000256" key="1">
    <source>
        <dbReference type="ARBA" id="ARBA00000900"/>
    </source>
</evidence>
<dbReference type="Pfam" id="PF01436">
    <property type="entry name" value="NHL"/>
    <property type="match status" value="2"/>
</dbReference>
<dbReference type="KEGG" id="bfo:118420772"/>
<comment type="similarity">
    <text evidence="2">Belongs to the TRIM/RBCC family.</text>
</comment>
<dbReference type="AlphaFoldDB" id="A0A9J7MXH3"/>
<feature type="region of interest" description="Disordered" evidence="12">
    <location>
        <begin position="358"/>
        <end position="377"/>
    </location>
</feature>
<dbReference type="PANTHER" id="PTHR24104:SF50">
    <property type="entry name" value="SMP-30_GLUCONOLACTONASE_LRE-LIKE REGION DOMAIN-CONTAINING PROTEIN"/>
    <property type="match status" value="1"/>
</dbReference>
<dbReference type="InterPro" id="IPR050952">
    <property type="entry name" value="TRIM-NHL_E3_ligases"/>
</dbReference>
<evidence type="ECO:0000256" key="12">
    <source>
        <dbReference type="SAM" id="MobiDB-lite"/>
    </source>
</evidence>
<keyword evidence="6" id="KW-0677">Repeat</keyword>
<evidence type="ECO:0000256" key="4">
    <source>
        <dbReference type="ARBA" id="ARBA00022553"/>
    </source>
</evidence>
<feature type="repeat" description="NHL" evidence="10">
    <location>
        <begin position="383"/>
        <end position="423"/>
    </location>
</feature>
<dbReference type="Gene3D" id="2.120.10.30">
    <property type="entry name" value="TolB, C-terminal domain"/>
    <property type="match status" value="1"/>
</dbReference>
<dbReference type="OMA" id="QCLEETH"/>
<dbReference type="InterPro" id="IPR013083">
    <property type="entry name" value="Znf_RING/FYVE/PHD"/>
</dbReference>
<dbReference type="InterPro" id="IPR011042">
    <property type="entry name" value="6-blade_b-propeller_TolB-like"/>
</dbReference>
<keyword evidence="11" id="KW-0175">Coiled coil</keyword>
<dbReference type="Pfam" id="PF00643">
    <property type="entry name" value="zf-B_box"/>
    <property type="match status" value="1"/>
</dbReference>
<dbReference type="GO" id="GO:0043161">
    <property type="term" value="P:proteasome-mediated ubiquitin-dependent protein catabolic process"/>
    <property type="evidence" value="ECO:0000318"/>
    <property type="project" value="GO_Central"/>
</dbReference>
<dbReference type="GO" id="GO:0008270">
    <property type="term" value="F:zinc ion binding"/>
    <property type="evidence" value="ECO:0007669"/>
    <property type="project" value="UniProtKB-KW"/>
</dbReference>
<dbReference type="PROSITE" id="PS50119">
    <property type="entry name" value="ZF_BBOX"/>
    <property type="match status" value="1"/>
</dbReference>
<evidence type="ECO:0000259" key="14">
    <source>
        <dbReference type="PROSITE" id="PS50119"/>
    </source>
</evidence>
<dbReference type="InterPro" id="IPR000315">
    <property type="entry name" value="Znf_B-box"/>
</dbReference>
<keyword evidence="7 9" id="KW-0863">Zinc-finger</keyword>
<dbReference type="PROSITE" id="PS51125">
    <property type="entry name" value="NHL"/>
    <property type="match status" value="2"/>
</dbReference>
<dbReference type="Pfam" id="PF13445">
    <property type="entry name" value="zf-RING_UBOX"/>
    <property type="match status" value="1"/>
</dbReference>
<dbReference type="InterPro" id="IPR027370">
    <property type="entry name" value="Znf-RING_euk"/>
</dbReference>
<keyword evidence="5" id="KW-0479">Metal-binding</keyword>
<reference evidence="16" key="2">
    <citation type="submission" date="2025-08" db="UniProtKB">
        <authorList>
            <consortium name="RefSeq"/>
        </authorList>
    </citation>
    <scope>IDENTIFICATION</scope>
    <source>
        <strain evidence="16">S238N-H82</strain>
        <tissue evidence="16">Testes</tissue>
    </source>
</reference>
<evidence type="ECO:0000256" key="7">
    <source>
        <dbReference type="ARBA" id="ARBA00022771"/>
    </source>
</evidence>
<dbReference type="Gene3D" id="3.30.40.10">
    <property type="entry name" value="Zinc/RING finger domain, C3HC4 (zinc finger)"/>
    <property type="match status" value="1"/>
</dbReference>
<dbReference type="Gene3D" id="3.30.160.60">
    <property type="entry name" value="Classic Zinc Finger"/>
    <property type="match status" value="1"/>
</dbReference>
<gene>
    <name evidence="16" type="primary">LOC118420772</name>
</gene>
<evidence type="ECO:0000256" key="6">
    <source>
        <dbReference type="ARBA" id="ARBA00022737"/>
    </source>
</evidence>
<dbReference type="PROSITE" id="PS50089">
    <property type="entry name" value="ZF_RING_2"/>
    <property type="match status" value="1"/>
</dbReference>
<comment type="catalytic activity">
    <reaction evidence="1">
        <text>S-ubiquitinyl-[E2 ubiquitin-conjugating enzyme]-L-cysteine + [acceptor protein]-L-lysine = [E2 ubiquitin-conjugating enzyme]-L-cysteine + N(6)-ubiquitinyl-[acceptor protein]-L-lysine.</text>
        <dbReference type="EC" id="2.3.2.27"/>
    </reaction>
</comment>
<feature type="coiled-coil region" evidence="11">
    <location>
        <begin position="165"/>
        <end position="192"/>
    </location>
</feature>
<dbReference type="PROSITE" id="PS00518">
    <property type="entry name" value="ZF_RING_1"/>
    <property type="match status" value="1"/>
</dbReference>
<dbReference type="OrthoDB" id="6105938at2759"/>
<evidence type="ECO:0000256" key="2">
    <source>
        <dbReference type="ARBA" id="ARBA00008518"/>
    </source>
</evidence>
<dbReference type="FunFam" id="2.120.10.30:FF:000064">
    <property type="entry name" value="Uncharacterized protein"/>
    <property type="match status" value="1"/>
</dbReference>
<dbReference type="GO" id="GO:0000209">
    <property type="term" value="P:protein polyubiquitination"/>
    <property type="evidence" value="ECO:0000318"/>
    <property type="project" value="GO_Central"/>
</dbReference>
<organism evidence="15 16">
    <name type="scientific">Branchiostoma floridae</name>
    <name type="common">Florida lancelet</name>
    <name type="synonym">Amphioxus</name>
    <dbReference type="NCBI Taxonomy" id="7739"/>
    <lineage>
        <taxon>Eukaryota</taxon>
        <taxon>Metazoa</taxon>
        <taxon>Chordata</taxon>
        <taxon>Cephalochordata</taxon>
        <taxon>Leptocardii</taxon>
        <taxon>Amphioxiformes</taxon>
        <taxon>Branchiostomatidae</taxon>
        <taxon>Branchiostoma</taxon>
    </lineage>
</organism>
<dbReference type="GO" id="GO:0061630">
    <property type="term" value="F:ubiquitin protein ligase activity"/>
    <property type="evidence" value="ECO:0000318"/>
    <property type="project" value="GO_Central"/>
</dbReference>
<dbReference type="CDD" id="cd05819">
    <property type="entry name" value="NHL"/>
    <property type="match status" value="1"/>
</dbReference>
<feature type="domain" description="RING-type" evidence="13">
    <location>
        <begin position="18"/>
        <end position="58"/>
    </location>
</feature>
<dbReference type="InterPro" id="IPR017907">
    <property type="entry name" value="Znf_RING_CS"/>
</dbReference>
<feature type="repeat" description="NHL" evidence="10">
    <location>
        <begin position="566"/>
        <end position="609"/>
    </location>
</feature>
<dbReference type="InterPro" id="IPR001841">
    <property type="entry name" value="Znf_RING"/>
</dbReference>
<evidence type="ECO:0000313" key="16">
    <source>
        <dbReference type="RefSeq" id="XP_035683646.1"/>
    </source>
</evidence>
<dbReference type="FunFam" id="3.30.160.60:FF:002399">
    <property type="entry name" value="Predicted protein"/>
    <property type="match status" value="1"/>
</dbReference>
<reference evidence="15" key="1">
    <citation type="journal article" date="2020" name="Nat. Ecol. Evol.">
        <title>Deeply conserved synteny resolves early events in vertebrate evolution.</title>
        <authorList>
            <person name="Simakov O."/>
            <person name="Marletaz F."/>
            <person name="Yue J.X."/>
            <person name="O'Connell B."/>
            <person name="Jenkins J."/>
            <person name="Brandt A."/>
            <person name="Calef R."/>
            <person name="Tung C.H."/>
            <person name="Huang T.K."/>
            <person name="Schmutz J."/>
            <person name="Satoh N."/>
            <person name="Yu J.K."/>
            <person name="Putnam N.H."/>
            <person name="Green R.E."/>
            <person name="Rokhsar D.S."/>
        </authorList>
    </citation>
    <scope>NUCLEOTIDE SEQUENCE [LARGE SCALE GENOMIC DNA]</scope>
    <source>
        <strain evidence="15">S238N-H82</strain>
    </source>
</reference>
<keyword evidence="8" id="KW-0862">Zinc</keyword>
<evidence type="ECO:0000259" key="13">
    <source>
        <dbReference type="PROSITE" id="PS50089"/>
    </source>
</evidence>
<evidence type="ECO:0000313" key="15">
    <source>
        <dbReference type="Proteomes" id="UP000001554"/>
    </source>
</evidence>
<name>A0A9J7MXH3_BRAFL</name>
<dbReference type="SUPFAM" id="SSF101898">
    <property type="entry name" value="NHL repeat"/>
    <property type="match status" value="1"/>
</dbReference>
<dbReference type="SMART" id="SM00184">
    <property type="entry name" value="RING"/>
    <property type="match status" value="1"/>
</dbReference>
<dbReference type="SUPFAM" id="SSF57850">
    <property type="entry name" value="RING/U-box"/>
    <property type="match status" value="1"/>
</dbReference>
<feature type="compositionally biased region" description="Basic and acidic residues" evidence="12">
    <location>
        <begin position="367"/>
        <end position="377"/>
    </location>
</feature>
<dbReference type="SUPFAM" id="SSF57845">
    <property type="entry name" value="B-box zinc-binding domain"/>
    <property type="match status" value="1"/>
</dbReference>
<feature type="domain" description="B box-type" evidence="14">
    <location>
        <begin position="99"/>
        <end position="140"/>
    </location>
</feature>
<evidence type="ECO:0000256" key="9">
    <source>
        <dbReference type="PROSITE-ProRule" id="PRU00024"/>
    </source>
</evidence>
<dbReference type="SMART" id="SM00336">
    <property type="entry name" value="BBOX"/>
    <property type="match status" value="1"/>
</dbReference>
<dbReference type="Proteomes" id="UP000001554">
    <property type="component" value="Chromosome 8"/>
</dbReference>
<evidence type="ECO:0000256" key="11">
    <source>
        <dbReference type="SAM" id="Coils"/>
    </source>
</evidence>
<dbReference type="InterPro" id="IPR001258">
    <property type="entry name" value="NHL_repeat"/>
</dbReference>